<name>A0A5C8M5I6_9GAMM</name>
<organism evidence="1 2">
    <name type="scientific">Rheinheimera tangshanensis</name>
    <dbReference type="NCBI Taxonomy" id="400153"/>
    <lineage>
        <taxon>Bacteria</taxon>
        <taxon>Pseudomonadati</taxon>
        <taxon>Pseudomonadota</taxon>
        <taxon>Gammaproteobacteria</taxon>
        <taxon>Chromatiales</taxon>
        <taxon>Chromatiaceae</taxon>
        <taxon>Rheinheimera</taxon>
    </lineage>
</organism>
<dbReference type="Proteomes" id="UP000321814">
    <property type="component" value="Unassembled WGS sequence"/>
</dbReference>
<dbReference type="EMBL" id="VRLR01000001">
    <property type="protein sequence ID" value="TXK83188.1"/>
    <property type="molecule type" value="Genomic_DNA"/>
</dbReference>
<accession>A0A5C8M5I6</accession>
<proteinExistence type="predicted"/>
<dbReference type="RefSeq" id="WP_147903051.1">
    <property type="nucleotide sequence ID" value="NZ_BAAAGC010000002.1"/>
</dbReference>
<gene>
    <name evidence="1" type="ORF">FU839_02650</name>
</gene>
<sequence length="104" mass="11684">MSWMPISKDALENEIASQCKDISDEELAYFNKIRVPLESVKIERWGNTESGFVVAKVGATIIFYEDIEEGFEITELNEQGAISDYGASQFTLQQVINQLRASTS</sequence>
<protein>
    <submittedName>
        <fullName evidence="1">Uncharacterized protein</fullName>
    </submittedName>
</protein>
<evidence type="ECO:0000313" key="2">
    <source>
        <dbReference type="Proteomes" id="UP000321814"/>
    </source>
</evidence>
<reference evidence="1 2" key="1">
    <citation type="submission" date="2019-08" db="EMBL/GenBank/DDBJ databases">
        <title>Draft genome analysis of Rheinheimera tangshanensis isolated from the roots of fresh rice plants (Oryza sativa).</title>
        <authorList>
            <person name="Yu Q."/>
            <person name="Qi Y."/>
            <person name="Zhang H."/>
            <person name="Pu J."/>
        </authorList>
    </citation>
    <scope>NUCLEOTIDE SEQUENCE [LARGE SCALE GENOMIC DNA]</scope>
    <source>
        <strain evidence="1 2">JA3-B52</strain>
    </source>
</reference>
<keyword evidence="2" id="KW-1185">Reference proteome</keyword>
<evidence type="ECO:0000313" key="1">
    <source>
        <dbReference type="EMBL" id="TXK83188.1"/>
    </source>
</evidence>
<dbReference type="AlphaFoldDB" id="A0A5C8M5I6"/>
<dbReference type="OrthoDB" id="6892721at2"/>
<comment type="caution">
    <text evidence="1">The sequence shown here is derived from an EMBL/GenBank/DDBJ whole genome shotgun (WGS) entry which is preliminary data.</text>
</comment>